<dbReference type="RefSeq" id="WP_145291206.1">
    <property type="nucleotide sequence ID" value="NZ_CP036291.1"/>
</dbReference>
<dbReference type="KEGG" id="pnd:Pla175_46840"/>
<keyword evidence="2 4" id="KW-0378">Hydrolase</keyword>
<evidence type="ECO:0000313" key="7">
    <source>
        <dbReference type="Proteomes" id="UP000317429"/>
    </source>
</evidence>
<gene>
    <name evidence="6" type="ORF">Pla175_46840</name>
</gene>
<proteinExistence type="inferred from homology"/>
<evidence type="ECO:0000256" key="5">
    <source>
        <dbReference type="SAM" id="SignalP"/>
    </source>
</evidence>
<accession>A0A518DIG4</accession>
<keyword evidence="5" id="KW-0732">Signal</keyword>
<organism evidence="6 7">
    <name type="scientific">Pirellulimonas nuda</name>
    <dbReference type="NCBI Taxonomy" id="2528009"/>
    <lineage>
        <taxon>Bacteria</taxon>
        <taxon>Pseudomonadati</taxon>
        <taxon>Planctomycetota</taxon>
        <taxon>Planctomycetia</taxon>
        <taxon>Pirellulales</taxon>
        <taxon>Lacipirellulaceae</taxon>
        <taxon>Pirellulimonas</taxon>
    </lineage>
</organism>
<evidence type="ECO:0000313" key="6">
    <source>
        <dbReference type="EMBL" id="QDU91264.1"/>
    </source>
</evidence>
<sequence length="320" mass="35743" precursor="true">MFTLAAPALLWLCMAAPPEATGSGVLVPRIEGEYVNVYKPAGDVFPGPSVGELIAGRRYEEWVPNDHCFVRDASGRWHALGITHPITDLENIHLGENQSFHAVAPAGTLKQSLREGAWRDLPKVLPPADRPGEIAANHAPCIVRRRGLYHMVYGPTPIRYAVSDDLHAWTPKGPLGDTPSGRDPSLLLWDGAYYLVTCNEQGVQVATSTDFQAWRRHKPIRTMQEGVDPESPSIVRHNNTFYLFVCGWNGVWDRETLQGAYQHTTYVYQSDDPLNFDHSALVTTLNAHAPEVFQDEQGDWYISSVEWPHRGVSIARLAWD</sequence>
<dbReference type="InterPro" id="IPR023296">
    <property type="entry name" value="Glyco_hydro_beta-prop_sf"/>
</dbReference>
<reference evidence="6 7" key="1">
    <citation type="submission" date="2019-02" db="EMBL/GenBank/DDBJ databases">
        <title>Deep-cultivation of Planctomycetes and their phenomic and genomic characterization uncovers novel biology.</title>
        <authorList>
            <person name="Wiegand S."/>
            <person name="Jogler M."/>
            <person name="Boedeker C."/>
            <person name="Pinto D."/>
            <person name="Vollmers J."/>
            <person name="Rivas-Marin E."/>
            <person name="Kohn T."/>
            <person name="Peeters S.H."/>
            <person name="Heuer A."/>
            <person name="Rast P."/>
            <person name="Oberbeckmann S."/>
            <person name="Bunk B."/>
            <person name="Jeske O."/>
            <person name="Meyerdierks A."/>
            <person name="Storesund J.E."/>
            <person name="Kallscheuer N."/>
            <person name="Luecker S."/>
            <person name="Lage O.M."/>
            <person name="Pohl T."/>
            <person name="Merkel B.J."/>
            <person name="Hornburger P."/>
            <person name="Mueller R.-W."/>
            <person name="Bruemmer F."/>
            <person name="Labrenz M."/>
            <person name="Spormann A.M."/>
            <person name="Op den Camp H."/>
            <person name="Overmann J."/>
            <person name="Amann R."/>
            <person name="Jetten M.S.M."/>
            <person name="Mascher T."/>
            <person name="Medema M.H."/>
            <person name="Devos D.P."/>
            <person name="Kaster A.-K."/>
            <person name="Ovreas L."/>
            <person name="Rohde M."/>
            <person name="Galperin M.Y."/>
            <person name="Jogler C."/>
        </authorList>
    </citation>
    <scope>NUCLEOTIDE SEQUENCE [LARGE SCALE GENOMIC DNA]</scope>
    <source>
        <strain evidence="6 7">Pla175</strain>
    </source>
</reference>
<evidence type="ECO:0000256" key="4">
    <source>
        <dbReference type="RuleBase" id="RU361187"/>
    </source>
</evidence>
<dbReference type="EMBL" id="CP036291">
    <property type="protein sequence ID" value="QDU91264.1"/>
    <property type="molecule type" value="Genomic_DNA"/>
</dbReference>
<name>A0A518DIG4_9BACT</name>
<dbReference type="GO" id="GO:0004553">
    <property type="term" value="F:hydrolase activity, hydrolyzing O-glycosyl compounds"/>
    <property type="evidence" value="ECO:0007669"/>
    <property type="project" value="InterPro"/>
</dbReference>
<dbReference type="Gene3D" id="2.115.10.20">
    <property type="entry name" value="Glycosyl hydrolase domain, family 43"/>
    <property type="match status" value="1"/>
</dbReference>
<evidence type="ECO:0000256" key="3">
    <source>
        <dbReference type="ARBA" id="ARBA00023295"/>
    </source>
</evidence>
<dbReference type="GO" id="GO:0005975">
    <property type="term" value="P:carbohydrate metabolic process"/>
    <property type="evidence" value="ECO:0007669"/>
    <property type="project" value="InterPro"/>
</dbReference>
<feature type="signal peptide" evidence="5">
    <location>
        <begin position="1"/>
        <end position="20"/>
    </location>
</feature>
<keyword evidence="7" id="KW-1185">Reference proteome</keyword>
<dbReference type="Proteomes" id="UP000317429">
    <property type="component" value="Chromosome"/>
</dbReference>
<protein>
    <submittedName>
        <fullName evidence="6">Glycosyl hydrolases family 43</fullName>
    </submittedName>
</protein>
<comment type="similarity">
    <text evidence="1 4">Belongs to the glycosyl hydrolase 43 family.</text>
</comment>
<dbReference type="OrthoDB" id="9801455at2"/>
<evidence type="ECO:0000256" key="1">
    <source>
        <dbReference type="ARBA" id="ARBA00009865"/>
    </source>
</evidence>
<dbReference type="InterPro" id="IPR006710">
    <property type="entry name" value="Glyco_hydro_43"/>
</dbReference>
<dbReference type="SUPFAM" id="SSF75005">
    <property type="entry name" value="Arabinanase/levansucrase/invertase"/>
    <property type="match status" value="1"/>
</dbReference>
<dbReference type="AlphaFoldDB" id="A0A518DIG4"/>
<feature type="chain" id="PRO_5022189003" evidence="5">
    <location>
        <begin position="21"/>
        <end position="320"/>
    </location>
</feature>
<dbReference type="Pfam" id="PF04616">
    <property type="entry name" value="Glyco_hydro_43"/>
    <property type="match status" value="1"/>
</dbReference>
<keyword evidence="3 4" id="KW-0326">Glycosidase</keyword>
<evidence type="ECO:0000256" key="2">
    <source>
        <dbReference type="ARBA" id="ARBA00022801"/>
    </source>
</evidence>